<sequence>MAGGKEMDFRNFIYIEDDEDLSLLPKEPSPGFGTGSPSVSVNTEPLKADEELVIRPAEVTAKSKEILNLELFVVHPGSVAARIKDKKCKTREGSSRPPDDVPYLTVSNDDKDNHMDVELLDLHDSCYARQVVVDNTVNRRSRELLQIIEKLRGEFDVMKDKEMARKEECEELRAKCEVAITEFEKNPTVKWAGYHQSLSTLESKVTSLEGKKASLKAVEVPLRKEVRELKRIEEMWLVSFQILYGRCRVYEQAADMIDPFDLSKVKDYRSSYKKDHTWAGNDLANTTFPWLDEFVADPPTHIEA</sequence>
<accession>A0A6L2JKN2</accession>
<gene>
    <name evidence="2" type="ORF">Tci_009484</name>
</gene>
<evidence type="ECO:0000313" key="2">
    <source>
        <dbReference type="EMBL" id="GEU37506.1"/>
    </source>
</evidence>
<evidence type="ECO:0000256" key="1">
    <source>
        <dbReference type="SAM" id="MobiDB-lite"/>
    </source>
</evidence>
<dbReference type="EMBL" id="BKCJ010000937">
    <property type="protein sequence ID" value="GEU37506.1"/>
    <property type="molecule type" value="Genomic_DNA"/>
</dbReference>
<organism evidence="2">
    <name type="scientific">Tanacetum cinerariifolium</name>
    <name type="common">Dalmatian daisy</name>
    <name type="synonym">Chrysanthemum cinerariifolium</name>
    <dbReference type="NCBI Taxonomy" id="118510"/>
    <lineage>
        <taxon>Eukaryota</taxon>
        <taxon>Viridiplantae</taxon>
        <taxon>Streptophyta</taxon>
        <taxon>Embryophyta</taxon>
        <taxon>Tracheophyta</taxon>
        <taxon>Spermatophyta</taxon>
        <taxon>Magnoliopsida</taxon>
        <taxon>eudicotyledons</taxon>
        <taxon>Gunneridae</taxon>
        <taxon>Pentapetalae</taxon>
        <taxon>asterids</taxon>
        <taxon>campanulids</taxon>
        <taxon>Asterales</taxon>
        <taxon>Asteraceae</taxon>
        <taxon>Asteroideae</taxon>
        <taxon>Anthemideae</taxon>
        <taxon>Anthemidinae</taxon>
        <taxon>Tanacetum</taxon>
    </lineage>
</organism>
<dbReference type="AlphaFoldDB" id="A0A6L2JKN2"/>
<name>A0A6L2JKN2_TANCI</name>
<protein>
    <submittedName>
        <fullName evidence="2">Uncharacterized protein</fullName>
    </submittedName>
</protein>
<reference evidence="2" key="1">
    <citation type="journal article" date="2019" name="Sci. Rep.">
        <title>Draft genome of Tanacetum cinerariifolium, the natural source of mosquito coil.</title>
        <authorList>
            <person name="Yamashiro T."/>
            <person name="Shiraishi A."/>
            <person name="Satake H."/>
            <person name="Nakayama K."/>
        </authorList>
    </citation>
    <scope>NUCLEOTIDE SEQUENCE</scope>
</reference>
<feature type="region of interest" description="Disordered" evidence="1">
    <location>
        <begin position="24"/>
        <end position="44"/>
    </location>
</feature>
<proteinExistence type="predicted"/>
<comment type="caution">
    <text evidence="2">The sequence shown here is derived from an EMBL/GenBank/DDBJ whole genome shotgun (WGS) entry which is preliminary data.</text>
</comment>